<dbReference type="Gene3D" id="1.10.287.470">
    <property type="entry name" value="Helix hairpin bin"/>
    <property type="match status" value="1"/>
</dbReference>
<dbReference type="InterPro" id="IPR006143">
    <property type="entry name" value="RND_pump_MFP"/>
</dbReference>
<gene>
    <name evidence="5" type="ORF">ICI42_05935</name>
</gene>
<comment type="similarity">
    <text evidence="1">Belongs to the membrane fusion protein (MFP) (TC 8.A.1) family.</text>
</comment>
<dbReference type="InterPro" id="IPR058625">
    <property type="entry name" value="MdtA-like_BSH"/>
</dbReference>
<dbReference type="NCBIfam" id="TIGR01730">
    <property type="entry name" value="RND_mfp"/>
    <property type="match status" value="1"/>
</dbReference>
<accession>A0A8J6TY74</accession>
<name>A0A8J6TY74_9HYPH</name>
<evidence type="ECO:0000313" key="6">
    <source>
        <dbReference type="Proteomes" id="UP000643405"/>
    </source>
</evidence>
<comment type="caution">
    <text evidence="5">The sequence shown here is derived from an EMBL/GenBank/DDBJ whole genome shotgun (WGS) entry which is preliminary data.</text>
</comment>
<dbReference type="Pfam" id="PF25917">
    <property type="entry name" value="BSH_RND"/>
    <property type="match status" value="1"/>
</dbReference>
<dbReference type="Gene3D" id="2.40.420.20">
    <property type="match status" value="1"/>
</dbReference>
<dbReference type="GO" id="GO:1990281">
    <property type="term" value="C:efflux pump complex"/>
    <property type="evidence" value="ECO:0007669"/>
    <property type="project" value="TreeGrafter"/>
</dbReference>
<dbReference type="EMBL" id="JACVVX010000001">
    <property type="protein sequence ID" value="MBD0414189.1"/>
    <property type="molecule type" value="Genomic_DNA"/>
</dbReference>
<dbReference type="PANTHER" id="PTHR30469">
    <property type="entry name" value="MULTIDRUG RESISTANCE PROTEIN MDTA"/>
    <property type="match status" value="1"/>
</dbReference>
<dbReference type="Pfam" id="PF25954">
    <property type="entry name" value="Beta-barrel_RND_2"/>
    <property type="match status" value="1"/>
</dbReference>
<evidence type="ECO:0000259" key="4">
    <source>
        <dbReference type="Pfam" id="PF25954"/>
    </source>
</evidence>
<dbReference type="SUPFAM" id="SSF111369">
    <property type="entry name" value="HlyD-like secretion proteins"/>
    <property type="match status" value="1"/>
</dbReference>
<evidence type="ECO:0000259" key="3">
    <source>
        <dbReference type="Pfam" id="PF25917"/>
    </source>
</evidence>
<dbReference type="Gene3D" id="2.40.50.100">
    <property type="match status" value="1"/>
</dbReference>
<keyword evidence="2" id="KW-0175">Coiled coil</keyword>
<feature type="domain" description="CusB-like beta-barrel" evidence="4">
    <location>
        <begin position="215"/>
        <end position="284"/>
    </location>
</feature>
<evidence type="ECO:0000313" key="5">
    <source>
        <dbReference type="EMBL" id="MBD0414189.1"/>
    </source>
</evidence>
<dbReference type="GO" id="GO:0015562">
    <property type="term" value="F:efflux transmembrane transporter activity"/>
    <property type="evidence" value="ECO:0007669"/>
    <property type="project" value="TreeGrafter"/>
</dbReference>
<keyword evidence="6" id="KW-1185">Reference proteome</keyword>
<dbReference type="AlphaFoldDB" id="A0A8J6TY74"/>
<proteinExistence type="inferred from homology"/>
<organism evidence="5 6">
    <name type="scientific">Oryzicola mucosus</name>
    <dbReference type="NCBI Taxonomy" id="2767425"/>
    <lineage>
        <taxon>Bacteria</taxon>
        <taxon>Pseudomonadati</taxon>
        <taxon>Pseudomonadota</taxon>
        <taxon>Alphaproteobacteria</taxon>
        <taxon>Hyphomicrobiales</taxon>
        <taxon>Phyllobacteriaceae</taxon>
        <taxon>Oryzicola</taxon>
    </lineage>
</organism>
<dbReference type="Gene3D" id="2.40.30.170">
    <property type="match status" value="1"/>
</dbReference>
<evidence type="ECO:0000256" key="1">
    <source>
        <dbReference type="ARBA" id="ARBA00009477"/>
    </source>
</evidence>
<dbReference type="PANTHER" id="PTHR30469:SF29">
    <property type="entry name" value="BLR2860 PROTEIN"/>
    <property type="match status" value="1"/>
</dbReference>
<sequence>MSKFRFHQVAAVAVLVVFAVWMGTGKFSSVGSAQPAADATPAAAEQPQAPVRAVAVLQPPRTEHARTIRISGLTEANKRAVLATRANGVIVQLPAQEGDHVKEGDLVLMLDAEEKTAAVDNAKALFEQRKAELEATQQLLKSGNLAKLQADSARSAFAAAQAQVEAAQAELSRNQVKAPFAGLIDRVDVEIGSSVLQGGEVATILNLDPILAKGEVSERDLQYLTIGETAEVKLVNGEKVNGSLSYISRDASAQTRTFRVEISIPNPDLKIPAGMTAEIALKAEATDAVILPRSVVTLSANGDLGVRAVDKDNKVVFYPIDLVDDTPTGLVLAGIPPEARIIVAGQELTTEGQTVNPVQADEATVKKLIGEATGATQ</sequence>
<evidence type="ECO:0000256" key="2">
    <source>
        <dbReference type="SAM" id="Coils"/>
    </source>
</evidence>
<feature type="domain" description="Multidrug resistance protein MdtA-like barrel-sandwich hybrid" evidence="3">
    <location>
        <begin position="82"/>
        <end position="204"/>
    </location>
</feature>
<protein>
    <submittedName>
        <fullName evidence="5">Efflux RND transporter periplasmic adaptor subunit</fullName>
    </submittedName>
</protein>
<dbReference type="Proteomes" id="UP000643405">
    <property type="component" value="Unassembled WGS sequence"/>
</dbReference>
<dbReference type="InterPro" id="IPR058792">
    <property type="entry name" value="Beta-barrel_RND_2"/>
</dbReference>
<dbReference type="RefSeq" id="WP_188163562.1">
    <property type="nucleotide sequence ID" value="NZ_JACVVX010000001.1"/>
</dbReference>
<feature type="coiled-coil region" evidence="2">
    <location>
        <begin position="150"/>
        <end position="177"/>
    </location>
</feature>
<reference evidence="5" key="1">
    <citation type="submission" date="2020-09" db="EMBL/GenBank/DDBJ databases">
        <title>Genome seq and assembly of Tianweitania sp.</title>
        <authorList>
            <person name="Chhetri G."/>
        </authorList>
    </citation>
    <scope>NUCLEOTIDE SEQUENCE</scope>
    <source>
        <strain evidence="5">Rool2</strain>
    </source>
</reference>